<sequence>MEEISLAGLGWERRAVDVQGGVDWGEDVPTGTLRESQKEGSSHQGREDYLAKSSGSSRNSEDSEEVEGDKGSEGNYNVTVCVVNGREVTNTIRSIVMGEFRRGLRLFPLRVLVLAIPPPQCSPAFTVRH</sequence>
<dbReference type="InParanoid" id="E2ATK9"/>
<evidence type="ECO:0000313" key="3">
    <source>
        <dbReference type="Proteomes" id="UP000000311"/>
    </source>
</evidence>
<protein>
    <submittedName>
        <fullName evidence="2">Uncharacterized protein</fullName>
    </submittedName>
</protein>
<gene>
    <name evidence="2" type="ORF">EAG_06712</name>
</gene>
<feature type="region of interest" description="Disordered" evidence="1">
    <location>
        <begin position="21"/>
        <end position="76"/>
    </location>
</feature>
<accession>E2ATK9</accession>
<dbReference type="AlphaFoldDB" id="E2ATK9"/>
<evidence type="ECO:0000256" key="1">
    <source>
        <dbReference type="SAM" id="MobiDB-lite"/>
    </source>
</evidence>
<proteinExistence type="predicted"/>
<keyword evidence="3" id="KW-1185">Reference proteome</keyword>
<dbReference type="EMBL" id="GL442624">
    <property type="protein sequence ID" value="EFN63230.1"/>
    <property type="molecule type" value="Genomic_DNA"/>
</dbReference>
<reference evidence="2 3" key="1">
    <citation type="journal article" date="2010" name="Science">
        <title>Genomic comparison of the ants Camponotus floridanus and Harpegnathos saltator.</title>
        <authorList>
            <person name="Bonasio R."/>
            <person name="Zhang G."/>
            <person name="Ye C."/>
            <person name="Mutti N.S."/>
            <person name="Fang X."/>
            <person name="Qin N."/>
            <person name="Donahue G."/>
            <person name="Yang P."/>
            <person name="Li Q."/>
            <person name="Li C."/>
            <person name="Zhang P."/>
            <person name="Huang Z."/>
            <person name="Berger S.L."/>
            <person name="Reinberg D."/>
            <person name="Wang J."/>
            <person name="Liebig J."/>
        </authorList>
    </citation>
    <scope>NUCLEOTIDE SEQUENCE [LARGE SCALE GENOMIC DNA]</scope>
    <source>
        <strain evidence="3">C129</strain>
    </source>
</reference>
<organism evidence="3">
    <name type="scientific">Camponotus floridanus</name>
    <name type="common">Florida carpenter ant</name>
    <dbReference type="NCBI Taxonomy" id="104421"/>
    <lineage>
        <taxon>Eukaryota</taxon>
        <taxon>Metazoa</taxon>
        <taxon>Ecdysozoa</taxon>
        <taxon>Arthropoda</taxon>
        <taxon>Hexapoda</taxon>
        <taxon>Insecta</taxon>
        <taxon>Pterygota</taxon>
        <taxon>Neoptera</taxon>
        <taxon>Endopterygota</taxon>
        <taxon>Hymenoptera</taxon>
        <taxon>Apocrita</taxon>
        <taxon>Aculeata</taxon>
        <taxon>Formicoidea</taxon>
        <taxon>Formicidae</taxon>
        <taxon>Formicinae</taxon>
        <taxon>Camponotus</taxon>
    </lineage>
</organism>
<name>E2ATK9_CAMFO</name>
<evidence type="ECO:0000313" key="2">
    <source>
        <dbReference type="EMBL" id="EFN63230.1"/>
    </source>
</evidence>
<dbReference type="Proteomes" id="UP000000311">
    <property type="component" value="Unassembled WGS sequence"/>
</dbReference>
<feature type="compositionally biased region" description="Basic and acidic residues" evidence="1">
    <location>
        <begin position="35"/>
        <end position="50"/>
    </location>
</feature>